<dbReference type="GO" id="GO:0032259">
    <property type="term" value="P:methylation"/>
    <property type="evidence" value="ECO:0007669"/>
    <property type="project" value="UniProtKB-KW"/>
</dbReference>
<dbReference type="STRING" id="177413.SAMN05660859_1001"/>
<dbReference type="InterPro" id="IPR029063">
    <property type="entry name" value="SAM-dependent_MTases_sf"/>
</dbReference>
<sequence length="220" mass="22958">MIDFAELRRAMVDAQVRANDVTDLRIVAAMLETPRERYVPASLRNFAYIDDDVLVKEGAPARYLMEPMVLAKLLQAAEIGPDALVLDVGAASGYSTAVLAKLAGQVVALEEDAALAAQGSALLLDLGLLNAAFVQGPMTAGWPGEAPYDVILLNGGIDAAPDALLAQLKPGGRLVAVVGRGRAGRATVFTHTTGGMGSRVVFDAAVPTLPGFEARPGFVF</sequence>
<organism evidence="4 5">
    <name type="scientific">Ancylobacter rudongensis</name>
    <dbReference type="NCBI Taxonomy" id="177413"/>
    <lineage>
        <taxon>Bacteria</taxon>
        <taxon>Pseudomonadati</taxon>
        <taxon>Pseudomonadota</taxon>
        <taxon>Alphaproteobacteria</taxon>
        <taxon>Hyphomicrobiales</taxon>
        <taxon>Xanthobacteraceae</taxon>
        <taxon>Ancylobacter</taxon>
    </lineage>
</organism>
<name>A0A1G4Q6R5_9HYPH</name>
<dbReference type="PANTHER" id="PTHR11579">
    <property type="entry name" value="PROTEIN-L-ISOASPARTATE O-METHYLTRANSFERASE"/>
    <property type="match status" value="1"/>
</dbReference>
<evidence type="ECO:0000256" key="3">
    <source>
        <dbReference type="ARBA" id="ARBA00030757"/>
    </source>
</evidence>
<dbReference type="EMBL" id="FMTP01000001">
    <property type="protein sequence ID" value="SCW40270.1"/>
    <property type="molecule type" value="Genomic_DNA"/>
</dbReference>
<dbReference type="GO" id="GO:0004719">
    <property type="term" value="F:protein-L-isoaspartate (D-aspartate) O-methyltransferase activity"/>
    <property type="evidence" value="ECO:0007669"/>
    <property type="project" value="InterPro"/>
</dbReference>
<dbReference type="RefSeq" id="WP_091436590.1">
    <property type="nucleotide sequence ID" value="NZ_FMTP01000001.1"/>
</dbReference>
<protein>
    <recommendedName>
        <fullName evidence="2">Protein-L-isoaspartate O-methyltransferase</fullName>
    </recommendedName>
    <alternativeName>
        <fullName evidence="3">Protein L-isoaspartyl methyltransferase</fullName>
    </alternativeName>
</protein>
<keyword evidence="5" id="KW-1185">Reference proteome</keyword>
<dbReference type="CDD" id="cd02440">
    <property type="entry name" value="AdoMet_MTases"/>
    <property type="match status" value="1"/>
</dbReference>
<evidence type="ECO:0000256" key="1">
    <source>
        <dbReference type="ARBA" id="ARBA00005369"/>
    </source>
</evidence>
<dbReference type="AlphaFoldDB" id="A0A1G4Q6R5"/>
<evidence type="ECO:0000313" key="4">
    <source>
        <dbReference type="EMBL" id="SCW40270.1"/>
    </source>
</evidence>
<evidence type="ECO:0000256" key="2">
    <source>
        <dbReference type="ARBA" id="ARBA00013346"/>
    </source>
</evidence>
<keyword evidence="4" id="KW-0808">Transferase</keyword>
<dbReference type="PANTHER" id="PTHR11579:SF18">
    <property type="entry name" value="PROTEIN-L-ISOASPARTATE O-METHYLTRANSFERASE"/>
    <property type="match status" value="1"/>
</dbReference>
<proteinExistence type="inferred from homology"/>
<dbReference type="GO" id="GO:0005737">
    <property type="term" value="C:cytoplasm"/>
    <property type="evidence" value="ECO:0007669"/>
    <property type="project" value="TreeGrafter"/>
</dbReference>
<reference evidence="5" key="1">
    <citation type="submission" date="2016-10" db="EMBL/GenBank/DDBJ databases">
        <authorList>
            <person name="Varghese N."/>
            <person name="Submissions S."/>
        </authorList>
    </citation>
    <scope>NUCLEOTIDE SEQUENCE [LARGE SCALE GENOMIC DNA]</scope>
    <source>
        <strain evidence="5">CGMCC 1.1761</strain>
    </source>
</reference>
<dbReference type="Pfam" id="PF01135">
    <property type="entry name" value="PCMT"/>
    <property type="match status" value="1"/>
</dbReference>
<dbReference type="InterPro" id="IPR000682">
    <property type="entry name" value="PCMT"/>
</dbReference>
<keyword evidence="4" id="KW-0489">Methyltransferase</keyword>
<dbReference type="Gene3D" id="3.40.50.150">
    <property type="entry name" value="Vaccinia Virus protein VP39"/>
    <property type="match status" value="1"/>
</dbReference>
<gene>
    <name evidence="4" type="ORF">SAMN05660859_1001</name>
</gene>
<comment type="similarity">
    <text evidence="1">Belongs to the methyltransferase superfamily. L-isoaspartyl/D-aspartyl protein methyltransferase family.</text>
</comment>
<evidence type="ECO:0000313" key="5">
    <source>
        <dbReference type="Proteomes" id="UP000198889"/>
    </source>
</evidence>
<dbReference type="SUPFAM" id="SSF53335">
    <property type="entry name" value="S-adenosyl-L-methionine-dependent methyltransferases"/>
    <property type="match status" value="1"/>
</dbReference>
<dbReference type="Proteomes" id="UP000198889">
    <property type="component" value="Unassembled WGS sequence"/>
</dbReference>
<accession>A0A1G4Q6R5</accession>